<sequence length="54" mass="6302">MIRVTIGKEVYILRWNGKEWKDKAGHIWVQFGEMFKNPVHGIAASWNCIGNKPF</sequence>
<protein>
    <submittedName>
        <fullName evidence="1">Uncharacterized protein</fullName>
    </submittedName>
</protein>
<name>A0A0F8WH37_9ZZZZ</name>
<comment type="caution">
    <text evidence="1">The sequence shown here is derived from an EMBL/GenBank/DDBJ whole genome shotgun (WGS) entry which is preliminary data.</text>
</comment>
<organism evidence="1">
    <name type="scientific">marine sediment metagenome</name>
    <dbReference type="NCBI Taxonomy" id="412755"/>
    <lineage>
        <taxon>unclassified sequences</taxon>
        <taxon>metagenomes</taxon>
        <taxon>ecological metagenomes</taxon>
    </lineage>
</organism>
<evidence type="ECO:0000313" key="1">
    <source>
        <dbReference type="EMBL" id="KKK56187.1"/>
    </source>
</evidence>
<gene>
    <name evidence="1" type="ORF">LCGC14_3067050</name>
</gene>
<accession>A0A0F8WH37</accession>
<dbReference type="EMBL" id="LAZR01065118">
    <property type="protein sequence ID" value="KKK56187.1"/>
    <property type="molecule type" value="Genomic_DNA"/>
</dbReference>
<dbReference type="AlphaFoldDB" id="A0A0F8WH37"/>
<proteinExistence type="predicted"/>
<reference evidence="1" key="1">
    <citation type="journal article" date="2015" name="Nature">
        <title>Complex archaea that bridge the gap between prokaryotes and eukaryotes.</title>
        <authorList>
            <person name="Spang A."/>
            <person name="Saw J.H."/>
            <person name="Jorgensen S.L."/>
            <person name="Zaremba-Niedzwiedzka K."/>
            <person name="Martijn J."/>
            <person name="Lind A.E."/>
            <person name="van Eijk R."/>
            <person name="Schleper C."/>
            <person name="Guy L."/>
            <person name="Ettema T.J."/>
        </authorList>
    </citation>
    <scope>NUCLEOTIDE SEQUENCE</scope>
</reference>